<dbReference type="Proteomes" id="UP000681341">
    <property type="component" value="Unassembled WGS sequence"/>
</dbReference>
<keyword evidence="2" id="KW-1133">Transmembrane helix</keyword>
<comment type="caution">
    <text evidence="3">The sequence shown here is derived from an EMBL/GenBank/DDBJ whole genome shotgun (WGS) entry which is preliminary data.</text>
</comment>
<evidence type="ECO:0000256" key="2">
    <source>
        <dbReference type="SAM" id="Phobius"/>
    </source>
</evidence>
<dbReference type="RefSeq" id="WP_208495534.1">
    <property type="nucleotide sequence ID" value="NZ_JAGFNP010000003.1"/>
</dbReference>
<feature type="transmembrane region" description="Helical" evidence="2">
    <location>
        <begin position="50"/>
        <end position="69"/>
    </location>
</feature>
<protein>
    <submittedName>
        <fullName evidence="3">PrgI family protein</fullName>
    </submittedName>
</protein>
<organism evidence="3 4">
    <name type="scientific">Glycomyces niveus</name>
    <dbReference type="NCBI Taxonomy" id="2820287"/>
    <lineage>
        <taxon>Bacteria</taxon>
        <taxon>Bacillati</taxon>
        <taxon>Actinomycetota</taxon>
        <taxon>Actinomycetes</taxon>
        <taxon>Glycomycetales</taxon>
        <taxon>Glycomycetaceae</taxon>
        <taxon>Glycomyces</taxon>
    </lineage>
</organism>
<evidence type="ECO:0000313" key="3">
    <source>
        <dbReference type="EMBL" id="MBO3732755.1"/>
    </source>
</evidence>
<dbReference type="NCBIfam" id="NF042935">
    <property type="entry name" value="SCO6880_fam"/>
    <property type="match status" value="2"/>
</dbReference>
<reference evidence="3 4" key="1">
    <citation type="submission" date="2021-03" db="EMBL/GenBank/DDBJ databases">
        <title>Glycomyces sp. nov., a novel actinomycete isolated from soil.</title>
        <authorList>
            <person name="Yang X."/>
            <person name="Xu X."/>
        </authorList>
    </citation>
    <scope>NUCLEOTIDE SEQUENCE [LARGE SCALE GENOMIC DNA]</scope>
    <source>
        <strain evidence="3 4">NEAU-S30</strain>
    </source>
</reference>
<evidence type="ECO:0000313" key="4">
    <source>
        <dbReference type="Proteomes" id="UP000681341"/>
    </source>
</evidence>
<keyword evidence="2" id="KW-0812">Transmembrane</keyword>
<evidence type="ECO:0000256" key="1">
    <source>
        <dbReference type="SAM" id="MobiDB-lite"/>
    </source>
</evidence>
<gene>
    <name evidence="3" type="ORF">J5V16_07960</name>
</gene>
<name>A0ABS3U1Z2_9ACTN</name>
<accession>A0ABS3U1Z2</accession>
<proteinExistence type="predicted"/>
<sequence length="548" mass="59694">MSEQTKPEVRTYFGWQVERVAFMFGMSGPRVLMLGAASLLAVWPFTVADLLFGVIVWPIAAITIGLAFFRVRGRTADEWISGYVSYQLGKRRDLHKFASGALAPDASPIIDTADLETEAAEEEAASDAEPITAQHGHGPGRKRKRADLPGVLAPIEILEDEFPDGTPIAIVHHRIDKTFTAVARITYPGLGLVDTDRREQRVAGWGGLLAGLCTEGNPIIRVQAFQRLLPESGAALRRWHLDHVDAEAPEVTQAITEGLLSTATLATSSRESFLAFTMDARRAASAIRSAGGGTRAASTVLARHVISLTASIGGADLAVQSWLQPRELAEVVRSAFTPNMARSLAERREAADMGGLEAGIDPVLARPASAEARPGYYLHDGSASITYWVYDWPRSRTYSTVLAPLLGEGQHRRTFSMHHEPLGPRKAEKEVMKERTARSVAVRMRQRTGQIVPEHEQAALDRAAQQDVERANGHGLVRFTGLITVTVTDFDDNSEASHRELEDAAAALEADAAAARIEVDRMWNTQDIGFAMSALPLGYGLPKARWSQ</sequence>
<dbReference type="InterPro" id="IPR049978">
    <property type="entry name" value="SCO6880-like"/>
</dbReference>
<feature type="transmembrane region" description="Helical" evidence="2">
    <location>
        <begin position="20"/>
        <end position="44"/>
    </location>
</feature>
<feature type="region of interest" description="Disordered" evidence="1">
    <location>
        <begin position="123"/>
        <end position="145"/>
    </location>
</feature>
<keyword evidence="2" id="KW-0472">Membrane</keyword>
<dbReference type="EMBL" id="JAGFNP010000003">
    <property type="protein sequence ID" value="MBO3732755.1"/>
    <property type="molecule type" value="Genomic_DNA"/>
</dbReference>
<keyword evidence="4" id="KW-1185">Reference proteome</keyword>